<proteinExistence type="predicted"/>
<feature type="compositionally biased region" description="Basic residues" evidence="1">
    <location>
        <begin position="131"/>
        <end position="144"/>
    </location>
</feature>
<protein>
    <submittedName>
        <fullName evidence="2">Uncharacterized protein</fullName>
    </submittedName>
</protein>
<name>A0A3N4M299_9PEZI</name>
<dbReference type="Proteomes" id="UP000267821">
    <property type="component" value="Unassembled WGS sequence"/>
</dbReference>
<dbReference type="OrthoDB" id="5350396at2759"/>
<dbReference type="InParanoid" id="A0A3N4M299"/>
<reference evidence="2 3" key="1">
    <citation type="journal article" date="2018" name="Nat. Ecol. Evol.">
        <title>Pezizomycetes genomes reveal the molecular basis of ectomycorrhizal truffle lifestyle.</title>
        <authorList>
            <person name="Murat C."/>
            <person name="Payen T."/>
            <person name="Noel B."/>
            <person name="Kuo A."/>
            <person name="Morin E."/>
            <person name="Chen J."/>
            <person name="Kohler A."/>
            <person name="Krizsan K."/>
            <person name="Balestrini R."/>
            <person name="Da Silva C."/>
            <person name="Montanini B."/>
            <person name="Hainaut M."/>
            <person name="Levati E."/>
            <person name="Barry K.W."/>
            <person name="Belfiori B."/>
            <person name="Cichocki N."/>
            <person name="Clum A."/>
            <person name="Dockter R.B."/>
            <person name="Fauchery L."/>
            <person name="Guy J."/>
            <person name="Iotti M."/>
            <person name="Le Tacon F."/>
            <person name="Lindquist E.A."/>
            <person name="Lipzen A."/>
            <person name="Malagnac F."/>
            <person name="Mello A."/>
            <person name="Molinier V."/>
            <person name="Miyauchi S."/>
            <person name="Poulain J."/>
            <person name="Riccioni C."/>
            <person name="Rubini A."/>
            <person name="Sitrit Y."/>
            <person name="Splivallo R."/>
            <person name="Traeger S."/>
            <person name="Wang M."/>
            <person name="Zifcakova L."/>
            <person name="Wipf D."/>
            <person name="Zambonelli A."/>
            <person name="Paolocci F."/>
            <person name="Nowrousian M."/>
            <person name="Ottonello S."/>
            <person name="Baldrian P."/>
            <person name="Spatafora J.W."/>
            <person name="Henrissat B."/>
            <person name="Nagy L.G."/>
            <person name="Aury J.M."/>
            <person name="Wincker P."/>
            <person name="Grigoriev I.V."/>
            <person name="Bonfante P."/>
            <person name="Martin F.M."/>
        </authorList>
    </citation>
    <scope>NUCLEOTIDE SEQUENCE [LARGE SCALE GENOMIC DNA]</scope>
    <source>
        <strain evidence="2 3">ATCC MYA-4762</strain>
    </source>
</reference>
<dbReference type="EMBL" id="ML121531">
    <property type="protein sequence ID" value="RPB27512.1"/>
    <property type="molecule type" value="Genomic_DNA"/>
</dbReference>
<evidence type="ECO:0000313" key="3">
    <source>
        <dbReference type="Proteomes" id="UP000267821"/>
    </source>
</evidence>
<feature type="region of interest" description="Disordered" evidence="1">
    <location>
        <begin position="1"/>
        <end position="80"/>
    </location>
</feature>
<dbReference type="AlphaFoldDB" id="A0A3N4M299"/>
<evidence type="ECO:0000313" key="2">
    <source>
        <dbReference type="EMBL" id="RPB27512.1"/>
    </source>
</evidence>
<keyword evidence="3" id="KW-1185">Reference proteome</keyword>
<evidence type="ECO:0000256" key="1">
    <source>
        <dbReference type="SAM" id="MobiDB-lite"/>
    </source>
</evidence>
<feature type="region of interest" description="Disordered" evidence="1">
    <location>
        <begin position="131"/>
        <end position="155"/>
    </location>
</feature>
<gene>
    <name evidence="2" type="ORF">L211DRAFT_551271</name>
</gene>
<sequence length="608" mass="67297">MRKLSEYFKPADANTSTQRRMQKLDGLGDSPLSDCISCPSSTPPPPRKSVANLDVRGGPRAAGAIEGTKHTSKLTTTQEGTSATLCSIKGVNASSRADQGKLGAVIPDSEGEGTDDSLDLADLDLLLKPKTAKAAKPERKKGKTQKTELPMDAKPSLDVPTYTFSLDALLSEKAKDAEREQTLQRTEALLASVEDDDHMTIPQQLSDKGIVDAAVGNETGGRVLDMLNRREAWRVECTWYFFGHPSGNRHPKPPNVFPTDSLQGWSSRMKEPAARLQMFLSGCVQDMCIIRPNLPTEVVSWLLDELVVETREDLSFSYARTLEACQPQVKQLLDCVRIPKLFELLGATSDAVNLSSTVTMGVAFDGKVQTAVAILVRLSLDDMFTNHGDILIDIEKSIYSLLMSRSESDEENGWDTTSPKLLENITMTFNEPKSQVRLLKILPISSPRTHLFRRRLALTFLFNDHKYLSISSSQLITVDDFSHLLEDPQFTVKHNTDYSKLKALIEILDIAFDDGGMPGKDHSKRVESVGLALRDMSSKIRDTGMASLERTEAKQVIELTQFRLQFAVAKGRKGGSVLEQHFLKDQIGDREGKKQTLLNFGGTRDKKL</sequence>
<dbReference type="STRING" id="1051890.A0A3N4M299"/>
<accession>A0A3N4M299</accession>
<organism evidence="2 3">
    <name type="scientific">Terfezia boudieri ATCC MYA-4762</name>
    <dbReference type="NCBI Taxonomy" id="1051890"/>
    <lineage>
        <taxon>Eukaryota</taxon>
        <taxon>Fungi</taxon>
        <taxon>Dikarya</taxon>
        <taxon>Ascomycota</taxon>
        <taxon>Pezizomycotina</taxon>
        <taxon>Pezizomycetes</taxon>
        <taxon>Pezizales</taxon>
        <taxon>Pezizaceae</taxon>
        <taxon>Terfezia</taxon>
    </lineage>
</organism>